<reference evidence="2 4" key="2">
    <citation type="submission" date="2019-03" db="EMBL/GenBank/DDBJ databases">
        <title>Genomic Encyclopedia of Type Strains, Phase IV (KMG-IV): sequencing the most valuable type-strain genomes for metagenomic binning, comparative biology and taxonomic classification.</title>
        <authorList>
            <person name="Goeker M."/>
        </authorList>
    </citation>
    <scope>NUCLEOTIDE SEQUENCE [LARGE SCALE GENOMIC DNA]</scope>
    <source>
        <strain evidence="2 4">DSM 101483</strain>
    </source>
</reference>
<dbReference type="Proteomes" id="UP000055611">
    <property type="component" value="Chromosome"/>
</dbReference>
<reference evidence="1 3" key="1">
    <citation type="journal article" date="2016" name="Front. Microbiol.">
        <title>Genome Sequence of the Piezophilic, Mesophilic Sulfate-Reducing Bacterium Desulfovibrio indicus J2T.</title>
        <authorList>
            <person name="Cao J."/>
            <person name="Maignien L."/>
            <person name="Shao Z."/>
            <person name="Alain K."/>
            <person name="Jebbar M."/>
        </authorList>
    </citation>
    <scope>NUCLEOTIDE SEQUENCE [LARGE SCALE GENOMIC DNA]</scope>
    <source>
        <strain evidence="1 3">J2</strain>
    </source>
</reference>
<sequence>MYYHGFDKKFPSGSKYWTMYDDQLIGMLFSKIVNKTVSVEQSGADAEEMVDEMVQNLFDLCFYINKDFHDC</sequence>
<dbReference type="EMBL" id="CP014206">
    <property type="protein sequence ID" value="AMK09899.1"/>
    <property type="molecule type" value="Genomic_DNA"/>
</dbReference>
<dbReference type="AlphaFoldDB" id="A0A140D9N2"/>
<name>A0A140D9N2_9BACT</name>
<evidence type="ECO:0000313" key="2">
    <source>
        <dbReference type="EMBL" id="TDT87420.1"/>
    </source>
</evidence>
<evidence type="ECO:0000313" key="1">
    <source>
        <dbReference type="EMBL" id="AMK09899.1"/>
    </source>
</evidence>
<dbReference type="RefSeq" id="WP_066799478.1">
    <property type="nucleotide sequence ID" value="NZ_CAUVXY020000013.1"/>
</dbReference>
<keyword evidence="3" id="KW-1185">Reference proteome</keyword>
<proteinExistence type="predicted"/>
<dbReference type="Proteomes" id="UP000295506">
    <property type="component" value="Unassembled WGS sequence"/>
</dbReference>
<gene>
    <name evidence="1" type="ORF">AWY79_01620</name>
    <name evidence="2" type="ORF">EDC59_10885</name>
</gene>
<accession>A0A140D9N2</accession>
<evidence type="ECO:0000313" key="4">
    <source>
        <dbReference type="Proteomes" id="UP000295506"/>
    </source>
</evidence>
<evidence type="ECO:0000313" key="3">
    <source>
        <dbReference type="Proteomes" id="UP000055611"/>
    </source>
</evidence>
<dbReference type="EMBL" id="SOBK01000008">
    <property type="protein sequence ID" value="TDT87420.1"/>
    <property type="molecule type" value="Genomic_DNA"/>
</dbReference>
<protein>
    <submittedName>
        <fullName evidence="2">Uncharacterized protein</fullName>
    </submittedName>
</protein>
<organism evidence="2 4">
    <name type="scientific">Pseudodesulfovibrio indicus</name>
    <dbReference type="NCBI Taxonomy" id="1716143"/>
    <lineage>
        <taxon>Bacteria</taxon>
        <taxon>Pseudomonadati</taxon>
        <taxon>Thermodesulfobacteriota</taxon>
        <taxon>Desulfovibrionia</taxon>
        <taxon>Desulfovibrionales</taxon>
        <taxon>Desulfovibrionaceae</taxon>
    </lineage>
</organism>
<dbReference type="OrthoDB" id="5459150at2"/>
<dbReference type="KEGG" id="dej:AWY79_01620"/>